<keyword evidence="2" id="KW-1185">Reference proteome</keyword>
<dbReference type="AlphaFoldDB" id="A0A8T1YXR0"/>
<organism evidence="1 2">
    <name type="scientific">Arabidopsis thaliana x Arabidopsis arenosa</name>
    <dbReference type="NCBI Taxonomy" id="1240361"/>
    <lineage>
        <taxon>Eukaryota</taxon>
        <taxon>Viridiplantae</taxon>
        <taxon>Streptophyta</taxon>
        <taxon>Embryophyta</taxon>
        <taxon>Tracheophyta</taxon>
        <taxon>Spermatophyta</taxon>
        <taxon>Magnoliopsida</taxon>
        <taxon>eudicotyledons</taxon>
        <taxon>Gunneridae</taxon>
        <taxon>Pentapetalae</taxon>
        <taxon>rosids</taxon>
        <taxon>malvids</taxon>
        <taxon>Brassicales</taxon>
        <taxon>Brassicaceae</taxon>
        <taxon>Camelineae</taxon>
        <taxon>Arabidopsis</taxon>
    </lineage>
</organism>
<dbReference type="Proteomes" id="UP000694240">
    <property type="component" value="Chromosome 11"/>
</dbReference>
<feature type="non-terminal residue" evidence="1">
    <location>
        <position position="35"/>
    </location>
</feature>
<sequence length="35" mass="4163">MMYKENFHKPFVVGLLSKDVSMYVWNNLLHCVLCC</sequence>
<comment type="caution">
    <text evidence="1">The sequence shown here is derived from an EMBL/GenBank/DDBJ whole genome shotgun (WGS) entry which is preliminary data.</text>
</comment>
<proteinExistence type="predicted"/>
<evidence type="ECO:0000313" key="2">
    <source>
        <dbReference type="Proteomes" id="UP000694240"/>
    </source>
</evidence>
<dbReference type="EMBL" id="JAEFBK010000011">
    <property type="protein sequence ID" value="KAG7551301.1"/>
    <property type="molecule type" value="Genomic_DNA"/>
</dbReference>
<gene>
    <name evidence="1" type="ORF">ISN45_Aa06g019870</name>
</gene>
<reference evidence="1 2" key="1">
    <citation type="submission" date="2020-12" db="EMBL/GenBank/DDBJ databases">
        <title>Concerted genomic and epigenomic changes stabilize Arabidopsis allopolyploids.</title>
        <authorList>
            <person name="Chen Z."/>
        </authorList>
    </citation>
    <scope>NUCLEOTIDE SEQUENCE [LARGE SCALE GENOMIC DNA]</scope>
    <source>
        <strain evidence="1">Allo738</strain>
        <tissue evidence="1">Leaf</tissue>
    </source>
</reference>
<protein>
    <submittedName>
        <fullName evidence="1">Uncharacterized protein</fullName>
    </submittedName>
</protein>
<name>A0A8T1YXR0_9BRAS</name>
<evidence type="ECO:0000313" key="1">
    <source>
        <dbReference type="EMBL" id="KAG7551301.1"/>
    </source>
</evidence>
<accession>A0A8T1YXR0</accession>